<accession>A0AA48HVH2</accession>
<dbReference type="KEGG" id="ips:CfP315_0704"/>
<sequence>MGVLNSIYELKKNNFQRFDLKIGIVKSLEDEENKNRVLVSLVDEELEIWAQIMTNYVGVESGNIRYPDVGTPSVVGFFDGDLQRAIILGYIFSEQFKTVLALDKENKKEIYINKAGIKTEITNEPDKLIIDILTKKEHRFLYNEEQETLEIKNKNGDFSFLVNFKESEVILNAKKFTLKGEKDSFVFEDGSSFAFNSDSGDFKVNSNNLAIETKNAADVKTSAGKFTVKGSGGVDVQTSANLVLKGSMIQIN</sequence>
<gene>
    <name evidence="2" type="ORF">CfP315_0704</name>
</gene>
<reference evidence="2" key="1">
    <citation type="journal article" date="2023" name="ISME J.">
        <title>Emergence of putative energy parasites within Clostridia revealed by genome analysis of a novel endosymbiotic clade.</title>
        <authorList>
            <person name="Takahashi K."/>
            <person name="Kuwahara H."/>
            <person name="Horikawa Y."/>
            <person name="Izawa K."/>
            <person name="Kato D."/>
            <person name="Inagaki T."/>
            <person name="Yuki M."/>
            <person name="Ohkuma M."/>
            <person name="Hongoh Y."/>
        </authorList>
    </citation>
    <scope>NUCLEOTIDE SEQUENCE</scope>
    <source>
        <strain evidence="2">CfP3-15</strain>
    </source>
</reference>
<dbReference type="InterPro" id="IPR037026">
    <property type="entry name" value="Vgr_OB-fold_dom_sf"/>
</dbReference>
<dbReference type="SUPFAM" id="SSF69255">
    <property type="entry name" value="gp5 N-terminal domain-like"/>
    <property type="match status" value="1"/>
</dbReference>
<dbReference type="Gene3D" id="2.40.50.230">
    <property type="entry name" value="Gp5 N-terminal domain"/>
    <property type="match status" value="1"/>
</dbReference>
<dbReference type="InterPro" id="IPR006531">
    <property type="entry name" value="Gp5/Vgr_OB"/>
</dbReference>
<feature type="domain" description="Gp5/Type VI secretion system Vgr protein OB-fold" evidence="1">
    <location>
        <begin position="22"/>
        <end position="92"/>
    </location>
</feature>
<dbReference type="Proteomes" id="UP001337580">
    <property type="component" value="Chromosome"/>
</dbReference>
<dbReference type="Pfam" id="PF04717">
    <property type="entry name" value="Phage_base_V"/>
    <property type="match status" value="1"/>
</dbReference>
<dbReference type="EMBL" id="AP027924">
    <property type="protein sequence ID" value="BED92118.1"/>
    <property type="molecule type" value="Genomic_DNA"/>
</dbReference>
<name>A0AA48HVH2_9FIRM</name>
<dbReference type="AlphaFoldDB" id="A0AA48HVH2"/>
<evidence type="ECO:0000313" key="2">
    <source>
        <dbReference type="EMBL" id="BED92118.1"/>
    </source>
</evidence>
<organism evidence="2">
    <name type="scientific">Candidatus Improbicoccus pseudotrichonymphae</name>
    <dbReference type="NCBI Taxonomy" id="3033792"/>
    <lineage>
        <taxon>Bacteria</taxon>
        <taxon>Bacillati</taxon>
        <taxon>Bacillota</taxon>
        <taxon>Clostridia</taxon>
        <taxon>Candidatus Improbicoccus</taxon>
    </lineage>
</organism>
<evidence type="ECO:0000259" key="1">
    <source>
        <dbReference type="Pfam" id="PF04717"/>
    </source>
</evidence>
<protein>
    <recommendedName>
        <fullName evidence="1">Gp5/Type VI secretion system Vgr protein OB-fold domain-containing protein</fullName>
    </recommendedName>
</protein>
<proteinExistence type="predicted"/>